<reference evidence="3" key="3">
    <citation type="submission" date="2025-09" db="UniProtKB">
        <authorList>
            <consortium name="Ensembl"/>
        </authorList>
    </citation>
    <scope>IDENTIFICATION</scope>
</reference>
<feature type="region of interest" description="Disordered" evidence="1">
    <location>
        <begin position="146"/>
        <end position="366"/>
    </location>
</feature>
<dbReference type="PANTHER" id="PTHR46589">
    <property type="entry name" value="APOPTOTIC CHROMATIN CONDENSATION INDUCER IN THE NUCLEUS"/>
    <property type="match status" value="1"/>
</dbReference>
<organism evidence="3 4">
    <name type="scientific">Esox lucius</name>
    <name type="common">Northern pike</name>
    <dbReference type="NCBI Taxonomy" id="8010"/>
    <lineage>
        <taxon>Eukaryota</taxon>
        <taxon>Metazoa</taxon>
        <taxon>Chordata</taxon>
        <taxon>Craniata</taxon>
        <taxon>Vertebrata</taxon>
        <taxon>Euteleostomi</taxon>
        <taxon>Actinopterygii</taxon>
        <taxon>Neopterygii</taxon>
        <taxon>Teleostei</taxon>
        <taxon>Protacanthopterygii</taxon>
        <taxon>Esociformes</taxon>
        <taxon>Esocidae</taxon>
        <taxon>Esox</taxon>
    </lineage>
</organism>
<dbReference type="GeneTree" id="ENSGT00710000106790"/>
<feature type="compositionally biased region" description="Basic and acidic residues" evidence="1">
    <location>
        <begin position="345"/>
        <end position="359"/>
    </location>
</feature>
<feature type="compositionally biased region" description="Basic residues" evidence="1">
    <location>
        <begin position="692"/>
        <end position="704"/>
    </location>
</feature>
<feature type="compositionally biased region" description="Low complexity" evidence="1">
    <location>
        <begin position="179"/>
        <end position="189"/>
    </location>
</feature>
<dbReference type="Gene3D" id="1.10.720.30">
    <property type="entry name" value="SAP domain"/>
    <property type="match status" value="1"/>
</dbReference>
<dbReference type="AlphaFoldDB" id="A0AAY5L3B0"/>
<dbReference type="GO" id="GO:0003677">
    <property type="term" value="F:DNA binding"/>
    <property type="evidence" value="ECO:0007669"/>
    <property type="project" value="InterPro"/>
</dbReference>
<feature type="compositionally biased region" description="Acidic residues" evidence="1">
    <location>
        <begin position="198"/>
        <end position="212"/>
    </location>
</feature>
<evidence type="ECO:0000313" key="3">
    <source>
        <dbReference type="Ensembl" id="ENSELUP00000095808.1"/>
    </source>
</evidence>
<reference evidence="3" key="2">
    <citation type="submission" date="2025-08" db="UniProtKB">
        <authorList>
            <consortium name="Ensembl"/>
        </authorList>
    </citation>
    <scope>IDENTIFICATION</scope>
</reference>
<dbReference type="Ensembl" id="ENSELUT00000095316.1">
    <property type="protein sequence ID" value="ENSELUP00000095808.1"/>
    <property type="gene ID" value="ENSELUG00000034945.1"/>
</dbReference>
<dbReference type="InterPro" id="IPR052793">
    <property type="entry name" value="EJC-associated_protein"/>
</dbReference>
<dbReference type="Proteomes" id="UP000265140">
    <property type="component" value="Chromosome 24"/>
</dbReference>
<evidence type="ECO:0000313" key="4">
    <source>
        <dbReference type="Proteomes" id="UP000265140"/>
    </source>
</evidence>
<dbReference type="GO" id="GO:0015074">
    <property type="term" value="P:DNA integration"/>
    <property type="evidence" value="ECO:0007669"/>
    <property type="project" value="InterPro"/>
</dbReference>
<dbReference type="GO" id="GO:0003723">
    <property type="term" value="F:RNA binding"/>
    <property type="evidence" value="ECO:0007669"/>
    <property type="project" value="TreeGrafter"/>
</dbReference>
<dbReference type="PROSITE" id="PS50800">
    <property type="entry name" value="SAP"/>
    <property type="match status" value="1"/>
</dbReference>
<dbReference type="GO" id="GO:0061574">
    <property type="term" value="C:ASAP complex"/>
    <property type="evidence" value="ECO:0007669"/>
    <property type="project" value="TreeGrafter"/>
</dbReference>
<dbReference type="InterPro" id="IPR009057">
    <property type="entry name" value="Homeodomain-like_sf"/>
</dbReference>
<keyword evidence="4" id="KW-1185">Reference proteome</keyword>
<dbReference type="InterPro" id="IPR036361">
    <property type="entry name" value="SAP_dom_sf"/>
</dbReference>
<proteinExistence type="predicted"/>
<dbReference type="GO" id="GO:0071011">
    <property type="term" value="C:precatalytic spliceosome"/>
    <property type="evidence" value="ECO:0007669"/>
    <property type="project" value="TreeGrafter"/>
</dbReference>
<evidence type="ECO:0000259" key="2">
    <source>
        <dbReference type="PROSITE" id="PS50800"/>
    </source>
</evidence>
<feature type="domain" description="SAP" evidence="2">
    <location>
        <begin position="13"/>
        <end position="47"/>
    </location>
</feature>
<feature type="region of interest" description="Disordered" evidence="1">
    <location>
        <begin position="591"/>
        <end position="661"/>
    </location>
</feature>
<feature type="compositionally biased region" description="Low complexity" evidence="1">
    <location>
        <begin position="251"/>
        <end position="265"/>
    </location>
</feature>
<feature type="region of interest" description="Disordered" evidence="1">
    <location>
        <begin position="96"/>
        <end position="116"/>
    </location>
</feature>
<accession>A0AAY5L3B0</accession>
<dbReference type="InterPro" id="IPR003034">
    <property type="entry name" value="SAP_dom"/>
</dbReference>
<dbReference type="GO" id="GO:0008380">
    <property type="term" value="P:RNA splicing"/>
    <property type="evidence" value="ECO:0007669"/>
    <property type="project" value="TreeGrafter"/>
</dbReference>
<dbReference type="PANTHER" id="PTHR46589:SF1">
    <property type="entry name" value="APOPTOTIC CHROMATIN CONDENSATION INDUCER IN THE NUCLEUS"/>
    <property type="match status" value="1"/>
</dbReference>
<protein>
    <recommendedName>
        <fullName evidence="2">SAP domain-containing protein</fullName>
    </recommendedName>
</protein>
<name>A0AAY5L3B0_ESOLU</name>
<dbReference type="InterPro" id="IPR036388">
    <property type="entry name" value="WH-like_DNA-bd_sf"/>
</dbReference>
<feature type="region of interest" description="Disordered" evidence="1">
    <location>
        <begin position="673"/>
        <end position="733"/>
    </location>
</feature>
<dbReference type="InterPro" id="IPR002492">
    <property type="entry name" value="Transposase_Tc1-like"/>
</dbReference>
<dbReference type="Pfam" id="PF01498">
    <property type="entry name" value="HTH_Tnp_Tc3_2"/>
    <property type="match status" value="2"/>
</dbReference>
<dbReference type="Pfam" id="PF13384">
    <property type="entry name" value="HTH_23"/>
    <property type="match status" value="1"/>
</dbReference>
<reference evidence="3 4" key="1">
    <citation type="submission" date="2020-02" db="EMBL/GenBank/DDBJ databases">
        <title>Esox lucius (northern pike) genome, fEsoLuc1, primary haplotype.</title>
        <authorList>
            <person name="Myers G."/>
            <person name="Karagic N."/>
            <person name="Meyer A."/>
            <person name="Pippel M."/>
            <person name="Reichard M."/>
            <person name="Winkler S."/>
            <person name="Tracey A."/>
            <person name="Sims Y."/>
            <person name="Howe K."/>
            <person name="Rhie A."/>
            <person name="Formenti G."/>
            <person name="Durbin R."/>
            <person name="Fedrigo O."/>
            <person name="Jarvis E.D."/>
        </authorList>
    </citation>
    <scope>NUCLEOTIDE SEQUENCE [LARGE SCALE GENOMIC DNA]</scope>
</reference>
<dbReference type="GO" id="GO:0006313">
    <property type="term" value="P:DNA transposition"/>
    <property type="evidence" value="ECO:0007669"/>
    <property type="project" value="InterPro"/>
</dbReference>
<dbReference type="Gene3D" id="1.10.10.10">
    <property type="entry name" value="Winged helix-like DNA-binding domain superfamily/Winged helix DNA-binding domain"/>
    <property type="match status" value="2"/>
</dbReference>
<sequence length="839" mass="93025">MSDKDVMLDGKPLQSLCLADLKAASEQRCLPKSGTKRALINRLKRTLMLENLQRTSTHHGGHQPNSRIGEEMSQNSFIKQYLAKQQELLRQRLEREAREAAEANESPAGSDLEKEGLTEVVNDSPSYCPNKETHSLSVQVLEDFKPRGLAPSAPPHSQGTEDTSLADGRQPTHSVLHLSRSAWAASRASVVKCLKDNSDEDDDSVEEDEEEWGPVAGARRGGGVGGGRAPQLKQPYPNVPAARERSRRKLQPPQHIPPQQVVHQPTMPLRQPTPPPSPPPELSFPLPETPKQSTPNMDEEPEAAGVAVRLLPGGFQKQDSDSSSRSSSPELLAQRRPGSLLARKMASEEVFEKRGERASDNPTDPIKVSRLEEEGFGESSRKKVSMPVKQDIIRLKHEKKSIRDIAKTLGLSKSTVWNIVKKQERTGELGDRKRPGRPQKTTLVDDQQMLAIVKKNPFSTVEQIKNSLQDLGIVVSTSTIRRRLHQHNFCVYHKTPTTSKTQQQNSQGTVCVWTDEMVNMYLSDENSKAGPDDVAEENLIEEVNDSPYYCPDKNPHSLSVRVLEDVEHQGLAPSIPPHSQEKEDTALADDNQPTHSMLHLSHQPSRDSAANRLHGDNDNSEVNEEEWGPAAGARRGGSAPQPQQPSPSVHVLSDMDEEQEEAGVAVRLLPGGLQRQDCESSSRSSSPEPQAHKRSKGVLGKTRKGASDSQTDPVDVSRPEKSGDGDSNCKTVSMPLKQDIIRLKHENKSIRDIAKTLGLSKSTVWYIVKKQERTGELSNRKRPGRPQKTTLVDDQQMLAIVKKNPFSTVEQIKNSLQDLGIVVSKSTIRRRLHQHNLWV</sequence>
<feature type="compositionally biased region" description="Gly residues" evidence="1">
    <location>
        <begin position="219"/>
        <end position="228"/>
    </location>
</feature>
<dbReference type="SUPFAM" id="SSF46689">
    <property type="entry name" value="Homeodomain-like"/>
    <property type="match status" value="2"/>
</dbReference>
<feature type="compositionally biased region" description="Acidic residues" evidence="1">
    <location>
        <begin position="618"/>
        <end position="627"/>
    </location>
</feature>
<feature type="compositionally biased region" description="Pro residues" evidence="1">
    <location>
        <begin position="271"/>
        <end position="282"/>
    </location>
</feature>
<evidence type="ECO:0000256" key="1">
    <source>
        <dbReference type="SAM" id="MobiDB-lite"/>
    </source>
</evidence>
<feature type="compositionally biased region" description="Basic and acidic residues" evidence="1">
    <location>
        <begin position="715"/>
        <end position="724"/>
    </location>
</feature>
<feature type="compositionally biased region" description="Low complexity" evidence="1">
    <location>
        <begin position="628"/>
        <end position="641"/>
    </location>
</feature>